<proteinExistence type="predicted"/>
<comment type="caution">
    <text evidence="2">The sequence shown here is derived from an EMBL/GenBank/DDBJ whole genome shotgun (WGS) entry which is preliminary data.</text>
</comment>
<feature type="transmembrane region" description="Helical" evidence="1">
    <location>
        <begin position="7"/>
        <end position="27"/>
    </location>
</feature>
<accession>A0ABS4NKX3</accession>
<gene>
    <name evidence="2" type="ORF">J2Z70_000275</name>
</gene>
<name>A0ABS4NKX3_9BACL</name>
<evidence type="ECO:0000256" key="1">
    <source>
        <dbReference type="SAM" id="Phobius"/>
    </source>
</evidence>
<dbReference type="EMBL" id="JAGGLV010000001">
    <property type="protein sequence ID" value="MBP2110136.1"/>
    <property type="molecule type" value="Genomic_DNA"/>
</dbReference>
<keyword evidence="1" id="KW-0472">Membrane</keyword>
<keyword evidence="1" id="KW-0812">Transmembrane</keyword>
<protein>
    <submittedName>
        <fullName evidence="2">Uncharacterized protein</fullName>
    </submittedName>
</protein>
<evidence type="ECO:0000313" key="2">
    <source>
        <dbReference type="EMBL" id="MBP2110136.1"/>
    </source>
</evidence>
<keyword evidence="3" id="KW-1185">Reference proteome</keyword>
<reference evidence="2 3" key="1">
    <citation type="submission" date="2021-03" db="EMBL/GenBank/DDBJ databases">
        <title>Genomic Encyclopedia of Type Strains, Phase IV (KMG-IV): sequencing the most valuable type-strain genomes for metagenomic binning, comparative biology and taxonomic classification.</title>
        <authorList>
            <person name="Goeker M."/>
        </authorList>
    </citation>
    <scope>NUCLEOTIDE SEQUENCE [LARGE SCALE GENOMIC DNA]</scope>
    <source>
        <strain evidence="2 3">DSM 101953</strain>
    </source>
</reference>
<dbReference type="Proteomes" id="UP000773462">
    <property type="component" value="Unassembled WGS sequence"/>
</dbReference>
<evidence type="ECO:0000313" key="3">
    <source>
        <dbReference type="Proteomes" id="UP000773462"/>
    </source>
</evidence>
<keyword evidence="1" id="KW-1133">Transmembrane helix</keyword>
<sequence>MKCNGNAVFTYSYLLFLSAISSIIYTVSGSLDKVTEFHSLNVTLCLMWDSQATCNMLINPTWDEE</sequence>
<organism evidence="2 3">
    <name type="scientific">Paenibacillus silagei</name>
    <dbReference type="NCBI Taxonomy" id="1670801"/>
    <lineage>
        <taxon>Bacteria</taxon>
        <taxon>Bacillati</taxon>
        <taxon>Bacillota</taxon>
        <taxon>Bacilli</taxon>
        <taxon>Bacillales</taxon>
        <taxon>Paenibacillaceae</taxon>
        <taxon>Paenibacillus</taxon>
    </lineage>
</organism>